<dbReference type="SUPFAM" id="SSF55729">
    <property type="entry name" value="Acyl-CoA N-acyltransferases (Nat)"/>
    <property type="match status" value="1"/>
</dbReference>
<feature type="domain" description="N-acetyltransferase" evidence="1">
    <location>
        <begin position="3"/>
        <end position="140"/>
    </location>
</feature>
<evidence type="ECO:0000259" key="1">
    <source>
        <dbReference type="PROSITE" id="PS51186"/>
    </source>
</evidence>
<dbReference type="Pfam" id="PF13673">
    <property type="entry name" value="Acetyltransf_10"/>
    <property type="match status" value="1"/>
</dbReference>
<sequence>MAIAYSSERRISAAEFVDLLRRSTLAERRPVDDADCIEQMLRHANLLCTAWDGDRLVGVARSVTDFAYCCYLSDLAVDRACQRQGIGRGLIRETSSRLGPRCKLILLSAPAAETYYPHIGFQPHRSAWVLAAGGGGAQAR</sequence>
<proteinExistence type="predicted"/>
<accession>A0A1J5TEM8</accession>
<evidence type="ECO:0000313" key="2">
    <source>
        <dbReference type="EMBL" id="OIR18579.1"/>
    </source>
</evidence>
<dbReference type="PROSITE" id="PS51186">
    <property type="entry name" value="GNAT"/>
    <property type="match status" value="1"/>
</dbReference>
<dbReference type="PANTHER" id="PTHR43233">
    <property type="entry name" value="FAMILY N-ACETYLTRANSFERASE, PUTATIVE (AFU_ORTHOLOGUE AFUA_6G03350)-RELATED"/>
    <property type="match status" value="1"/>
</dbReference>
<dbReference type="Gene3D" id="3.40.630.30">
    <property type="match status" value="1"/>
</dbReference>
<keyword evidence="2" id="KW-0808">Transferase</keyword>
<name>A0A1J5TEM8_9ZZZZ</name>
<reference evidence="2" key="1">
    <citation type="submission" date="2016-10" db="EMBL/GenBank/DDBJ databases">
        <title>Sequence of Gallionella enrichment culture.</title>
        <authorList>
            <person name="Poehlein A."/>
            <person name="Muehling M."/>
            <person name="Daniel R."/>
        </authorList>
    </citation>
    <scope>NUCLEOTIDE SEQUENCE</scope>
</reference>
<gene>
    <name evidence="2" type="ORF">GALL_09160</name>
</gene>
<comment type="caution">
    <text evidence="2">The sequence shown here is derived from an EMBL/GenBank/DDBJ whole genome shotgun (WGS) entry which is preliminary data.</text>
</comment>
<dbReference type="InterPro" id="IPR016181">
    <property type="entry name" value="Acyl_CoA_acyltransferase"/>
</dbReference>
<dbReference type="PANTHER" id="PTHR43233:SF1">
    <property type="entry name" value="FAMILY N-ACETYLTRANSFERASE, PUTATIVE (AFU_ORTHOLOGUE AFUA_6G03350)-RELATED"/>
    <property type="match status" value="1"/>
</dbReference>
<dbReference type="EMBL" id="MLJW01000002">
    <property type="protein sequence ID" value="OIR18579.1"/>
    <property type="molecule type" value="Genomic_DNA"/>
</dbReference>
<dbReference type="AlphaFoldDB" id="A0A1J5TEM8"/>
<dbReference type="CDD" id="cd04301">
    <property type="entry name" value="NAT_SF"/>
    <property type="match status" value="1"/>
</dbReference>
<protein>
    <submittedName>
        <fullName evidence="2">Acetyltransferase (GNAT) family protein</fullName>
    </submittedName>
</protein>
<dbReference type="GO" id="GO:0016747">
    <property type="term" value="F:acyltransferase activity, transferring groups other than amino-acyl groups"/>
    <property type="evidence" value="ECO:0007669"/>
    <property type="project" value="InterPro"/>
</dbReference>
<organism evidence="2">
    <name type="scientific">mine drainage metagenome</name>
    <dbReference type="NCBI Taxonomy" id="410659"/>
    <lineage>
        <taxon>unclassified sequences</taxon>
        <taxon>metagenomes</taxon>
        <taxon>ecological metagenomes</taxon>
    </lineage>
</organism>
<dbReference type="InterPro" id="IPR000182">
    <property type="entry name" value="GNAT_dom"/>
</dbReference>
<dbReference type="InterPro" id="IPR053144">
    <property type="entry name" value="Acetyltransferase_Butenolide"/>
</dbReference>